<name>A0A2D0N7A7_FLAN2</name>
<proteinExistence type="predicted"/>
<feature type="chain" id="PRO_5012858636" description="OmpH family outer membrane protein" evidence="1">
    <location>
        <begin position="22"/>
        <end position="209"/>
    </location>
</feature>
<dbReference type="EMBL" id="PDUD01000026">
    <property type="protein sequence ID" value="PHN04270.1"/>
    <property type="molecule type" value="Genomic_DNA"/>
</dbReference>
<evidence type="ECO:0000313" key="2">
    <source>
        <dbReference type="EMBL" id="PHN04270.1"/>
    </source>
</evidence>
<keyword evidence="3" id="KW-1185">Reference proteome</keyword>
<dbReference type="AlphaFoldDB" id="A0A2D0N7A7"/>
<gene>
    <name evidence="2" type="ORF">CRP01_22165</name>
</gene>
<evidence type="ECO:0008006" key="4">
    <source>
        <dbReference type="Google" id="ProtNLM"/>
    </source>
</evidence>
<reference evidence="2 3" key="1">
    <citation type="submission" date="2017-10" db="EMBL/GenBank/DDBJ databases">
        <title>The draft genome sequence of Lewinella nigricans NBRC 102662.</title>
        <authorList>
            <person name="Wang K."/>
        </authorList>
    </citation>
    <scope>NUCLEOTIDE SEQUENCE [LARGE SCALE GENOMIC DNA]</scope>
    <source>
        <strain evidence="2 3">NBRC 102662</strain>
    </source>
</reference>
<protein>
    <recommendedName>
        <fullName evidence="4">OmpH family outer membrane protein</fullName>
    </recommendedName>
</protein>
<accession>A0A2D0N7A7</accession>
<evidence type="ECO:0000313" key="3">
    <source>
        <dbReference type="Proteomes" id="UP000223913"/>
    </source>
</evidence>
<comment type="caution">
    <text evidence="2">The sequence shown here is derived from an EMBL/GenBank/DDBJ whole genome shotgun (WGS) entry which is preliminary data.</text>
</comment>
<feature type="signal peptide" evidence="1">
    <location>
        <begin position="1"/>
        <end position="21"/>
    </location>
</feature>
<organism evidence="2 3">
    <name type="scientific">Flavilitoribacter nigricans (strain ATCC 23147 / DSM 23189 / NBRC 102662 / NCIMB 1420 / SS-2)</name>
    <name type="common">Lewinella nigricans</name>
    <dbReference type="NCBI Taxonomy" id="1122177"/>
    <lineage>
        <taxon>Bacteria</taxon>
        <taxon>Pseudomonadati</taxon>
        <taxon>Bacteroidota</taxon>
        <taxon>Saprospiria</taxon>
        <taxon>Saprospirales</taxon>
        <taxon>Lewinellaceae</taxon>
        <taxon>Flavilitoribacter</taxon>
    </lineage>
</organism>
<sequence length="209" mass="24269">MIRSGLALFLGCLLNMQPARAQAQVEIVDLEANVTAWSDGLAMDIMFLEQEQVFMGMMERWLERLQKKYNAYQKTQERNYMPDGRDDALKHSVMADQQGLLAAETYYLDTINVYKQEMLAAIQASIRERVDHLNHSSEDRMIVFQQAILYQEENHPTRALMIPIEPADRESLQSRLDALELEMIIAYTRYFGLMEEIGQLDLGRFPLKE</sequence>
<evidence type="ECO:0000256" key="1">
    <source>
        <dbReference type="SAM" id="SignalP"/>
    </source>
</evidence>
<dbReference type="Proteomes" id="UP000223913">
    <property type="component" value="Unassembled WGS sequence"/>
</dbReference>
<keyword evidence="1" id="KW-0732">Signal</keyword>